<proteinExistence type="predicted"/>
<name>U9TNP2_RHIID</name>
<dbReference type="HOGENOM" id="CLU_2623249_0_0_1"/>
<feature type="compositionally biased region" description="Basic residues" evidence="1">
    <location>
        <begin position="1"/>
        <end position="12"/>
    </location>
</feature>
<protein>
    <submittedName>
        <fullName evidence="2">Uncharacterized protein</fullName>
    </submittedName>
</protein>
<evidence type="ECO:0000313" key="2">
    <source>
        <dbReference type="EMBL" id="ESA04966.1"/>
    </source>
</evidence>
<organism evidence="2">
    <name type="scientific">Rhizophagus irregularis (strain DAOM 181602 / DAOM 197198 / MUCL 43194)</name>
    <name type="common">Arbuscular mycorrhizal fungus</name>
    <name type="synonym">Glomus intraradices</name>
    <dbReference type="NCBI Taxonomy" id="747089"/>
    <lineage>
        <taxon>Eukaryota</taxon>
        <taxon>Fungi</taxon>
        <taxon>Fungi incertae sedis</taxon>
        <taxon>Mucoromycota</taxon>
        <taxon>Glomeromycotina</taxon>
        <taxon>Glomeromycetes</taxon>
        <taxon>Glomerales</taxon>
        <taxon>Glomeraceae</taxon>
        <taxon>Rhizophagus</taxon>
    </lineage>
</organism>
<dbReference type="AlphaFoldDB" id="U9TNP2"/>
<evidence type="ECO:0000256" key="1">
    <source>
        <dbReference type="SAM" id="MobiDB-lite"/>
    </source>
</evidence>
<dbReference type="EMBL" id="KI293699">
    <property type="protein sequence ID" value="ESA04966.1"/>
    <property type="molecule type" value="Genomic_DNA"/>
</dbReference>
<reference evidence="2" key="1">
    <citation type="submission" date="2013-07" db="EMBL/GenBank/DDBJ databases">
        <title>The genome of an arbuscular mycorrhizal fungus provides insights into the evolution of the oldest plant symbiosis.</title>
        <authorList>
            <consortium name="DOE Joint Genome Institute"/>
            <person name="Tisserant E."/>
            <person name="Malbreil M."/>
            <person name="Kuo A."/>
            <person name="Kohler A."/>
            <person name="Symeonidi A."/>
            <person name="Balestrini R."/>
            <person name="Charron P."/>
            <person name="Duensing N."/>
            <person name="Frei-dit-Frey N."/>
            <person name="Gianinazzi-Pearson V."/>
            <person name="Gilbert B."/>
            <person name="Handa Y."/>
            <person name="Hijri M."/>
            <person name="Kaul R."/>
            <person name="Kawaguchi M."/>
            <person name="Krajinski F."/>
            <person name="Lammers P."/>
            <person name="Lapierre D."/>
            <person name="Masclaux F.G."/>
            <person name="Murat C."/>
            <person name="Morin E."/>
            <person name="Ndikumana S."/>
            <person name="Pagni M."/>
            <person name="Petitpierre D."/>
            <person name="Requena N."/>
            <person name="Rosikiewicz P."/>
            <person name="Riley R."/>
            <person name="Saito K."/>
            <person name="San Clemente H."/>
            <person name="Shapiro H."/>
            <person name="van Tuinen D."/>
            <person name="Becard G."/>
            <person name="Bonfante P."/>
            <person name="Paszkowski U."/>
            <person name="Shachar-Hill Y."/>
            <person name="Young J.P."/>
            <person name="Sanders I.R."/>
            <person name="Henrissat B."/>
            <person name="Rensing S.A."/>
            <person name="Grigoriev I.V."/>
            <person name="Corradi N."/>
            <person name="Roux C."/>
            <person name="Martin F."/>
        </authorList>
    </citation>
    <scope>NUCLEOTIDE SEQUENCE</scope>
    <source>
        <strain evidence="2">DAOM 197198</strain>
    </source>
</reference>
<gene>
    <name evidence="2" type="ORF">GLOINDRAFT_36167</name>
</gene>
<feature type="region of interest" description="Disordered" evidence="1">
    <location>
        <begin position="1"/>
        <end position="22"/>
    </location>
</feature>
<sequence length="78" mass="9267">MMLRKIARHKRFPTGPNEERKQKVRCQNMLAITKKGLTQRYPKISRDANKLLSDKSYRQNVCHTPYKTFQIVFEEAAK</sequence>
<accession>U9TNP2</accession>